<accession>A0A448YPH0</accession>
<reference evidence="13 14" key="1">
    <citation type="submission" date="2018-12" db="EMBL/GenBank/DDBJ databases">
        <authorList>
            <person name="Tiukova I."/>
            <person name="Dainat J."/>
        </authorList>
    </citation>
    <scope>NUCLEOTIDE SEQUENCE [LARGE SCALE GENOMIC DNA]</scope>
</reference>
<name>A0A448YPH0_BRENA</name>
<feature type="compositionally biased region" description="Basic and acidic residues" evidence="11">
    <location>
        <begin position="435"/>
        <end position="445"/>
    </location>
</feature>
<evidence type="ECO:0000256" key="4">
    <source>
        <dbReference type="ARBA" id="ARBA00022490"/>
    </source>
</evidence>
<evidence type="ECO:0000256" key="5">
    <source>
        <dbReference type="ARBA" id="ARBA00022664"/>
    </source>
</evidence>
<dbReference type="Proteomes" id="UP000290900">
    <property type="component" value="Unassembled WGS sequence"/>
</dbReference>
<evidence type="ECO:0000256" key="3">
    <source>
        <dbReference type="ARBA" id="ARBA00005279"/>
    </source>
</evidence>
<dbReference type="SUPFAM" id="SSF55811">
    <property type="entry name" value="Nudix"/>
    <property type="match status" value="1"/>
</dbReference>
<comment type="subcellular location">
    <subcellularLocation>
        <location evidence="2">Cytoplasm</location>
        <location evidence="2">P-body</location>
    </subcellularLocation>
</comment>
<comment type="cofactor">
    <cofactor evidence="1">
        <name>Mn(2+)</name>
        <dbReference type="ChEBI" id="CHEBI:29035"/>
    </cofactor>
</comment>
<keyword evidence="8" id="KW-0694">RNA-binding</keyword>
<evidence type="ECO:0000256" key="2">
    <source>
        <dbReference type="ARBA" id="ARBA00004201"/>
    </source>
</evidence>
<proteinExistence type="inferred from homology"/>
<evidence type="ECO:0000256" key="11">
    <source>
        <dbReference type="SAM" id="MobiDB-lite"/>
    </source>
</evidence>
<feature type="domain" description="Nudix hydrolase" evidence="12">
    <location>
        <begin position="99"/>
        <end position="225"/>
    </location>
</feature>
<dbReference type="PROSITE" id="PS51462">
    <property type="entry name" value="NUDIX"/>
    <property type="match status" value="1"/>
</dbReference>
<dbReference type="InterPro" id="IPR044099">
    <property type="entry name" value="Dcp2_NUDIX"/>
</dbReference>
<dbReference type="FunFam" id="3.90.79.10:FF:000045">
    <property type="entry name" value="mRNA-decapping enzyme 2"/>
    <property type="match status" value="1"/>
</dbReference>
<keyword evidence="9" id="KW-0866">Nonsense-mediated mRNA decay</keyword>
<feature type="compositionally biased region" description="Low complexity" evidence="11">
    <location>
        <begin position="663"/>
        <end position="676"/>
    </location>
</feature>
<dbReference type="GO" id="GO:0030145">
    <property type="term" value="F:manganese ion binding"/>
    <property type="evidence" value="ECO:0007669"/>
    <property type="project" value="InterPro"/>
</dbReference>
<dbReference type="Gene3D" id="3.90.79.10">
    <property type="entry name" value="Nucleoside Triphosphate Pyrophosphohydrolase"/>
    <property type="match status" value="1"/>
</dbReference>
<keyword evidence="5" id="KW-0507">mRNA processing</keyword>
<feature type="compositionally biased region" description="Low complexity" evidence="11">
    <location>
        <begin position="684"/>
        <end position="707"/>
    </location>
</feature>
<dbReference type="SMART" id="SM01125">
    <property type="entry name" value="DCP2"/>
    <property type="match status" value="1"/>
</dbReference>
<evidence type="ECO:0000256" key="10">
    <source>
        <dbReference type="ARBA" id="ARBA00023211"/>
    </source>
</evidence>
<dbReference type="OrthoDB" id="18996at2759"/>
<dbReference type="InterPro" id="IPR000086">
    <property type="entry name" value="NUDIX_hydrolase_dom"/>
</dbReference>
<dbReference type="EMBL" id="CAACVR010000030">
    <property type="protein sequence ID" value="VEU22824.1"/>
    <property type="molecule type" value="Genomic_DNA"/>
</dbReference>
<dbReference type="Gene3D" id="1.10.10.1050">
    <property type="entry name" value="Dcp2, box A domain"/>
    <property type="match status" value="1"/>
</dbReference>
<dbReference type="InterPro" id="IPR015797">
    <property type="entry name" value="NUDIX_hydrolase-like_dom_sf"/>
</dbReference>
<dbReference type="InParanoid" id="A0A448YPH0"/>
<evidence type="ECO:0000256" key="6">
    <source>
        <dbReference type="ARBA" id="ARBA00022723"/>
    </source>
</evidence>
<comment type="similarity">
    <text evidence="3">Belongs to the Nudix hydrolase family. DCP2 subfamily.</text>
</comment>
<feature type="region of interest" description="Disordered" evidence="11">
    <location>
        <begin position="281"/>
        <end position="301"/>
    </location>
</feature>
<dbReference type="STRING" id="13370.A0A448YPH0"/>
<dbReference type="GO" id="GO:0140933">
    <property type="term" value="F:5'-(N(7)-methylguanosine 5'-triphospho)-[mRNA] hydrolase activity"/>
    <property type="evidence" value="ECO:0007669"/>
    <property type="project" value="InterPro"/>
</dbReference>
<evidence type="ECO:0000259" key="12">
    <source>
        <dbReference type="PROSITE" id="PS51462"/>
    </source>
</evidence>
<dbReference type="PANTHER" id="PTHR23114:SF17">
    <property type="entry name" value="M7GPPPN-MRNA HYDROLASE"/>
    <property type="match status" value="1"/>
</dbReference>
<sequence length="787" mass="87118">MSIHLREGFSDETLERVLEDLAVRFVVNCPTEDLSGIERVFFQIEEAHWFYQDFARALNPLLPPLKMKQFTTKLLERCPLIWKWGDPREALARFGKYKSIIPVRGCALFSPDLDKVLLVQGTESSSWSFPRGKISKDETDTECAIRELKEETGFDGSSYIDEDEYVERTIKGKNYKIFLVRGVPLDTPFSPIARNEIRQIKWFDVKSLLKQTRTTNNFYLVGAMIKPILAFTHRMKSLETEEELKRKATAQLKKILGVGEQHVETDPGRALLTMLQKASSASKVENPETQTLQKQPNVLPPIPPIPGYSGLPGYPGMPPFPLPFFNPYFLPPQFPLPPQAAGVARLPMQPMLPMETMAPVGPAPSSLGRPTFDNSNGKELLKLLKRKKSTDNSQHNGKELLKLLKSPKEEGNGKELLKVLKSPKEEGNGKELLKLLKRGPKEVPKEALTQASPDTDNEILKLLKTPRNNPVRRDQSQIGNPSFLPDVFQQNKSLNEGKKIRILKRQDTTGSQTQSGDSQSTQISPLASAPSSKPSGASQLLGILKTKPSTTSSAATVHKHNITPASLPKVINDRPETQNNEDPSSYLLGLLGKPKTSSSNATSNSAGSQLLNLLKRPSSKPTTTGSDELLGILKGPKEEKGSKVLLNLLKRPDSNAEVELPSVAQQAEQQAKQVPPKQVPPKQQPLKQQPTDQQPAVSSAASLLSVLKGKDSRTNGQGQKVEEEQEPEGQAPEPGHTEENPPDQDTQPHKEQVSFSDYSDFDDLDDGSDGYEGQIKTFVDGDDMYSF</sequence>
<feature type="region of interest" description="Disordered" evidence="11">
    <location>
        <begin position="435"/>
        <end position="640"/>
    </location>
</feature>
<evidence type="ECO:0000256" key="9">
    <source>
        <dbReference type="ARBA" id="ARBA00023161"/>
    </source>
</evidence>
<dbReference type="PANTHER" id="PTHR23114">
    <property type="entry name" value="M7GPPPN-MRNA HYDROLASE"/>
    <property type="match status" value="1"/>
</dbReference>
<dbReference type="GO" id="GO:0000290">
    <property type="term" value="P:deadenylation-dependent decapping of nuclear-transcribed mRNA"/>
    <property type="evidence" value="ECO:0007669"/>
    <property type="project" value="InterPro"/>
</dbReference>
<evidence type="ECO:0000313" key="13">
    <source>
        <dbReference type="EMBL" id="VEU22824.1"/>
    </source>
</evidence>
<dbReference type="InterPro" id="IPR036189">
    <property type="entry name" value="DCP2_BoxA_sf"/>
</dbReference>
<dbReference type="GO" id="GO:0006397">
    <property type="term" value="P:mRNA processing"/>
    <property type="evidence" value="ECO:0007669"/>
    <property type="project" value="UniProtKB-KW"/>
</dbReference>
<dbReference type="GO" id="GO:0000932">
    <property type="term" value="C:P-body"/>
    <property type="evidence" value="ECO:0007669"/>
    <property type="project" value="UniProtKB-SubCell"/>
</dbReference>
<keyword evidence="14" id="KW-1185">Reference proteome</keyword>
<feature type="compositionally biased region" description="Acidic residues" evidence="11">
    <location>
        <begin position="759"/>
        <end position="769"/>
    </location>
</feature>
<dbReference type="Pfam" id="PF00293">
    <property type="entry name" value="NUDIX"/>
    <property type="match status" value="1"/>
</dbReference>
<feature type="region of interest" description="Disordered" evidence="11">
    <location>
        <begin position="657"/>
        <end position="787"/>
    </location>
</feature>
<feature type="compositionally biased region" description="Polar residues" evidence="11">
    <location>
        <begin position="281"/>
        <end position="296"/>
    </location>
</feature>
<dbReference type="InterPro" id="IPR020084">
    <property type="entry name" value="NUDIX_hydrolase_CS"/>
</dbReference>
<evidence type="ECO:0000256" key="1">
    <source>
        <dbReference type="ARBA" id="ARBA00001936"/>
    </source>
</evidence>
<organism evidence="13 14">
    <name type="scientific">Brettanomyces naardenensis</name>
    <name type="common">Yeast</name>
    <dbReference type="NCBI Taxonomy" id="13370"/>
    <lineage>
        <taxon>Eukaryota</taxon>
        <taxon>Fungi</taxon>
        <taxon>Dikarya</taxon>
        <taxon>Ascomycota</taxon>
        <taxon>Saccharomycotina</taxon>
        <taxon>Pichiomycetes</taxon>
        <taxon>Pichiales</taxon>
        <taxon>Pichiaceae</taxon>
        <taxon>Brettanomyces</taxon>
    </lineage>
</organism>
<dbReference type="GO" id="GO:0003723">
    <property type="term" value="F:RNA binding"/>
    <property type="evidence" value="ECO:0007669"/>
    <property type="project" value="UniProtKB-KW"/>
</dbReference>
<keyword evidence="10" id="KW-0464">Manganese</keyword>
<dbReference type="Pfam" id="PF05026">
    <property type="entry name" value="DCP2"/>
    <property type="match status" value="1"/>
</dbReference>
<dbReference type="AlphaFoldDB" id="A0A448YPH0"/>
<dbReference type="PROSITE" id="PS00893">
    <property type="entry name" value="NUDIX_BOX"/>
    <property type="match status" value="1"/>
</dbReference>
<feature type="compositionally biased region" description="Low complexity" evidence="11">
    <location>
        <begin position="596"/>
        <end position="606"/>
    </location>
</feature>
<keyword evidence="7" id="KW-0378">Hydrolase</keyword>
<gene>
    <name evidence="13" type="ORF">BRENAR_LOCUS3555</name>
</gene>
<protein>
    <submittedName>
        <fullName evidence="13">DEKNAAC103912</fullName>
    </submittedName>
</protein>
<feature type="compositionally biased region" description="Low complexity" evidence="11">
    <location>
        <begin position="508"/>
        <end position="538"/>
    </location>
</feature>
<keyword evidence="4" id="KW-0963">Cytoplasm</keyword>
<dbReference type="InterPro" id="IPR007722">
    <property type="entry name" value="DCP2_BoxA"/>
</dbReference>
<evidence type="ECO:0000256" key="8">
    <source>
        <dbReference type="ARBA" id="ARBA00022884"/>
    </source>
</evidence>
<dbReference type="CDD" id="cd03672">
    <property type="entry name" value="NUDIX_Dcp2p_Nudt20"/>
    <property type="match status" value="1"/>
</dbReference>
<keyword evidence="6" id="KW-0479">Metal-binding</keyword>
<evidence type="ECO:0000256" key="7">
    <source>
        <dbReference type="ARBA" id="ARBA00022801"/>
    </source>
</evidence>
<dbReference type="GO" id="GO:0000184">
    <property type="term" value="P:nuclear-transcribed mRNA catabolic process, nonsense-mediated decay"/>
    <property type="evidence" value="ECO:0007669"/>
    <property type="project" value="UniProtKB-KW"/>
</dbReference>
<feature type="compositionally biased region" description="Basic and acidic residues" evidence="11">
    <location>
        <begin position="495"/>
        <end position="507"/>
    </location>
</feature>
<evidence type="ECO:0000313" key="14">
    <source>
        <dbReference type="Proteomes" id="UP000290900"/>
    </source>
</evidence>
<dbReference type="SUPFAM" id="SSF140586">
    <property type="entry name" value="Dcp2 domain-like"/>
    <property type="match status" value="1"/>
</dbReference>